<dbReference type="InterPro" id="IPR002048">
    <property type="entry name" value="EF_hand_dom"/>
</dbReference>
<protein>
    <recommendedName>
        <fullName evidence="3">EF-hand domain-containing protein</fullName>
    </recommendedName>
</protein>
<reference evidence="4 5" key="1">
    <citation type="journal article" date="2017" name="BMC Genomics">
        <title>Genome sequencing of 39 Akkermansia muciniphila isolates reveals its population structure, genomic and functional diverisity, and global distribution in mammalian gut microbiotas.</title>
        <authorList>
            <person name="Guo X."/>
            <person name="Li S."/>
            <person name="Zhang J."/>
            <person name="Wu F."/>
            <person name="Li X."/>
            <person name="Wu D."/>
            <person name="Zhang M."/>
            <person name="Ou Z."/>
            <person name="Jie Z."/>
            <person name="Yan Q."/>
            <person name="Li P."/>
            <person name="Yi J."/>
            <person name="Peng Y."/>
        </authorList>
    </citation>
    <scope>NUCLEOTIDE SEQUENCE [LARGE SCALE GENOMIC DNA]</scope>
    <source>
        <strain evidence="4 5">GP24</strain>
    </source>
</reference>
<feature type="domain" description="EF-hand" evidence="3">
    <location>
        <begin position="182"/>
        <end position="209"/>
    </location>
</feature>
<dbReference type="InterPro" id="IPR011992">
    <property type="entry name" value="EF-hand-dom_pair"/>
</dbReference>
<feature type="compositionally biased region" description="Basic and acidic residues" evidence="1">
    <location>
        <begin position="117"/>
        <end position="136"/>
    </location>
</feature>
<dbReference type="Pfam" id="PF13202">
    <property type="entry name" value="EF-hand_5"/>
    <property type="match status" value="2"/>
</dbReference>
<dbReference type="SUPFAM" id="SSF47473">
    <property type="entry name" value="EF-hand"/>
    <property type="match status" value="1"/>
</dbReference>
<evidence type="ECO:0000256" key="1">
    <source>
        <dbReference type="SAM" id="MobiDB-lite"/>
    </source>
</evidence>
<dbReference type="GO" id="GO:0005509">
    <property type="term" value="F:calcium ion binding"/>
    <property type="evidence" value="ECO:0007669"/>
    <property type="project" value="InterPro"/>
</dbReference>
<organism evidence="4 5">
    <name type="scientific">Akkermansia muciniphila</name>
    <dbReference type="NCBI Taxonomy" id="239935"/>
    <lineage>
        <taxon>Bacteria</taxon>
        <taxon>Pseudomonadati</taxon>
        <taxon>Verrucomicrobiota</taxon>
        <taxon>Verrucomicrobiia</taxon>
        <taxon>Verrucomicrobiales</taxon>
        <taxon>Akkermansiaceae</taxon>
        <taxon>Akkermansia</taxon>
    </lineage>
</organism>
<dbReference type="Proteomes" id="UP000236000">
    <property type="component" value="Unassembled WGS sequence"/>
</dbReference>
<feature type="region of interest" description="Disordered" evidence="1">
    <location>
        <begin position="117"/>
        <end position="151"/>
    </location>
</feature>
<dbReference type="RefSeq" id="WP_102712337.1">
    <property type="nucleotide sequence ID" value="NZ_CABMLK010000002.1"/>
</dbReference>
<name>A0A2N8HFT8_9BACT</name>
<accession>A0A2N8HFT8</accession>
<evidence type="ECO:0000259" key="3">
    <source>
        <dbReference type="PROSITE" id="PS50222"/>
    </source>
</evidence>
<dbReference type="SMART" id="SM00054">
    <property type="entry name" value="EFh"/>
    <property type="match status" value="3"/>
</dbReference>
<dbReference type="Gene3D" id="1.10.238.10">
    <property type="entry name" value="EF-hand"/>
    <property type="match status" value="2"/>
</dbReference>
<keyword evidence="2" id="KW-0732">Signal</keyword>
<evidence type="ECO:0000313" key="4">
    <source>
        <dbReference type="EMBL" id="PNC19423.1"/>
    </source>
</evidence>
<feature type="chain" id="PRO_5014802387" description="EF-hand domain-containing protein" evidence="2">
    <location>
        <begin position="19"/>
        <end position="285"/>
    </location>
</feature>
<dbReference type="OrthoDB" id="199766at2"/>
<dbReference type="EMBL" id="PJKA01000004">
    <property type="protein sequence ID" value="PNC19423.1"/>
    <property type="molecule type" value="Genomic_DNA"/>
</dbReference>
<evidence type="ECO:0000313" key="5">
    <source>
        <dbReference type="Proteomes" id="UP000236000"/>
    </source>
</evidence>
<evidence type="ECO:0000256" key="2">
    <source>
        <dbReference type="SAM" id="SignalP"/>
    </source>
</evidence>
<dbReference type="AlphaFoldDB" id="A0A2N8HFT8"/>
<dbReference type="InterPro" id="IPR018247">
    <property type="entry name" value="EF_Hand_1_Ca_BS"/>
</dbReference>
<comment type="caution">
    <text evidence="4">The sequence shown here is derived from an EMBL/GenBank/DDBJ whole genome shotgun (WGS) entry which is preliminary data.</text>
</comment>
<feature type="domain" description="EF-hand" evidence="3">
    <location>
        <begin position="86"/>
        <end position="121"/>
    </location>
</feature>
<dbReference type="PROSITE" id="PS00018">
    <property type="entry name" value="EF_HAND_1"/>
    <property type="match status" value="1"/>
</dbReference>
<feature type="signal peptide" evidence="2">
    <location>
        <begin position="1"/>
        <end position="18"/>
    </location>
</feature>
<sequence length="285" mass="31541">MTMRLPHTIILSCSVALAFGFPPLAAGQSVASGDRQEAEAVPRPGLECLQVTLLIRQMVLDRYDGTGTGILSGQDKARLVEDARAARKEARKKFLMQFDKDGDGKLSPEEYKAFREHVEKRRGARKPDAGTGKRNELPPPPPPGSEPGTPMMEVVPLVEIRTPGQKRFMVAPGLFLLTRNMLLQKYDANGNGRIDPEEHAAVMKDAAALYRTKMKEMMDLYDLDQDGVLSPVEKEQALADSHQDSPLYAMEEPDDIDLFIRANISEVLLREAPVNAGEEKDKSTE</sequence>
<proteinExistence type="predicted"/>
<dbReference type="PROSITE" id="PS50222">
    <property type="entry name" value="EF_HAND_2"/>
    <property type="match status" value="2"/>
</dbReference>
<gene>
    <name evidence="4" type="ORF">CXU22_02775</name>
</gene>